<feature type="region of interest" description="Disordered" evidence="3">
    <location>
        <begin position="504"/>
        <end position="545"/>
    </location>
</feature>
<evidence type="ECO:0000256" key="2">
    <source>
        <dbReference type="ARBA" id="ARBA00022553"/>
    </source>
</evidence>
<dbReference type="InterPro" id="IPR008936">
    <property type="entry name" value="Rho_GTPase_activation_prot"/>
</dbReference>
<sequence length="700" mass="78449">MGATSPCSDFVSSFHRIKSKYKLDESHSDILSIPKNLCLLPSEDILMKVLSNHVSKSLPEGSMDSFIMLPTTGDVKFEHTFLGKSHKTTTGNVSATENISQRRWRSMFRKIQKKGVQPKSALFGQPLSHVFVDKNTLPKPIQEILMLLCKNGPYTEGVFRRAGNARIIREIKEQLNSGAEVDFSEKPVLLLAALLKDFVREIPGGLLIEELYQSWMTAMATNSIAERCRELEKVMEGLPEQNILLLRHLVFMLYHISQNSEQNKMNPRNLAVCIAPNLLHVDQVQAIEKVTDLTEFLIDNYCEVFGERILHLLGDSDEDELNDSQDPLPALQHDSAYETDGEKGSCAHLVSPANGKFDENLISGTSTPAKEPFNTFTKPFIRRCSEPAITLPQQMKVQSTLIRSNTESLLKTESDTCYCQSILLKKQISDECIVQRDRTSLDCSLAHGQYRVPSASEGGPCCSSCSLESAFSSASESSVFASSPLASPSCRRRRSLQCELAPTPSYHQHREHQECQEPTPQRRSQSLRYTASQNRAALRRGGSSRLARKEKTLLQSNTLPEDTEFSRRPPLLSTAEVFQQVDSRIPGLPPSYEQATQSTPFPCSVPERHSMTVQDGWRLCIQTDTGLNTHPTDQSHTLLNDIVTSNFNNGPDRVFPAMPATLCRTRSVTESIYKAPTKKVVRRCSQPPFEELIHTRESYV</sequence>
<evidence type="ECO:0000313" key="5">
    <source>
        <dbReference type="Proteomes" id="UP000515152"/>
    </source>
</evidence>
<dbReference type="AlphaFoldDB" id="A0A6P8GBV8"/>
<keyword evidence="2" id="KW-0597">Phosphoprotein</keyword>
<feature type="compositionally biased region" description="Polar residues" evidence="3">
    <location>
        <begin position="516"/>
        <end position="535"/>
    </location>
</feature>
<dbReference type="Gene3D" id="1.10.555.10">
    <property type="entry name" value="Rho GTPase activation protein"/>
    <property type="match status" value="1"/>
</dbReference>
<dbReference type="SMART" id="SM00324">
    <property type="entry name" value="RhoGAP"/>
    <property type="match status" value="1"/>
</dbReference>
<organism evidence="5 6">
    <name type="scientific">Clupea harengus</name>
    <name type="common">Atlantic herring</name>
    <dbReference type="NCBI Taxonomy" id="7950"/>
    <lineage>
        <taxon>Eukaryota</taxon>
        <taxon>Metazoa</taxon>
        <taxon>Chordata</taxon>
        <taxon>Craniata</taxon>
        <taxon>Vertebrata</taxon>
        <taxon>Euteleostomi</taxon>
        <taxon>Actinopterygii</taxon>
        <taxon>Neopterygii</taxon>
        <taxon>Teleostei</taxon>
        <taxon>Clupei</taxon>
        <taxon>Clupeiformes</taxon>
        <taxon>Clupeoidei</taxon>
        <taxon>Clupeidae</taxon>
        <taxon>Clupea</taxon>
    </lineage>
</organism>
<dbReference type="GO" id="GO:0007165">
    <property type="term" value="P:signal transduction"/>
    <property type="evidence" value="ECO:0007669"/>
    <property type="project" value="InterPro"/>
</dbReference>
<dbReference type="CTD" id="393842"/>
<name>A0A6P8GBV8_CLUHA</name>
<evidence type="ECO:0000313" key="6">
    <source>
        <dbReference type="RefSeq" id="XP_031436758.1"/>
    </source>
</evidence>
<protein>
    <submittedName>
        <fullName evidence="6">T cell activation RhoGTPase activating protein a</fullName>
    </submittedName>
</protein>
<dbReference type="CDD" id="cd04402">
    <property type="entry name" value="RhoGAP_ARHGAP20"/>
    <property type="match status" value="1"/>
</dbReference>
<dbReference type="GO" id="GO:0005096">
    <property type="term" value="F:GTPase activator activity"/>
    <property type="evidence" value="ECO:0007669"/>
    <property type="project" value="UniProtKB-KW"/>
</dbReference>
<evidence type="ECO:0000256" key="1">
    <source>
        <dbReference type="ARBA" id="ARBA00022468"/>
    </source>
</evidence>
<dbReference type="KEGG" id="char:105899096"/>
<dbReference type="PROSITE" id="PS50238">
    <property type="entry name" value="RHOGAP"/>
    <property type="match status" value="1"/>
</dbReference>
<dbReference type="InterPro" id="IPR000198">
    <property type="entry name" value="RhoGAP_dom"/>
</dbReference>
<dbReference type="GeneID" id="105899096"/>
<dbReference type="Pfam" id="PF00620">
    <property type="entry name" value="RhoGAP"/>
    <property type="match status" value="1"/>
</dbReference>
<dbReference type="SUPFAM" id="SSF48350">
    <property type="entry name" value="GTPase activation domain, GAP"/>
    <property type="match status" value="1"/>
</dbReference>
<reference evidence="6" key="1">
    <citation type="submission" date="2025-08" db="UniProtKB">
        <authorList>
            <consortium name="RefSeq"/>
        </authorList>
    </citation>
    <scope>IDENTIFICATION</scope>
</reference>
<accession>A0A6P8GBV8</accession>
<dbReference type="InterPro" id="IPR047886">
    <property type="entry name" value="ARHGAP20-like_RhoGAP"/>
</dbReference>
<feature type="domain" description="Rho-GAP" evidence="4">
    <location>
        <begin position="125"/>
        <end position="305"/>
    </location>
</feature>
<keyword evidence="1" id="KW-0343">GTPase activation</keyword>
<keyword evidence="5" id="KW-1185">Reference proteome</keyword>
<proteinExistence type="predicted"/>
<evidence type="ECO:0000259" key="4">
    <source>
        <dbReference type="PROSITE" id="PS50238"/>
    </source>
</evidence>
<evidence type="ECO:0000256" key="3">
    <source>
        <dbReference type="SAM" id="MobiDB-lite"/>
    </source>
</evidence>
<dbReference type="OrthoDB" id="27389at2759"/>
<gene>
    <name evidence="6" type="primary">tagapa</name>
</gene>
<dbReference type="PANTHER" id="PTHR23179">
    <property type="entry name" value="T-CELL ACTIVATION RHO GTPASE ACTIVATING PROTEIN-RELATED"/>
    <property type="match status" value="1"/>
</dbReference>
<dbReference type="GO" id="GO:0035023">
    <property type="term" value="P:regulation of Rho protein signal transduction"/>
    <property type="evidence" value="ECO:0007669"/>
    <property type="project" value="InterPro"/>
</dbReference>
<dbReference type="Proteomes" id="UP000515152">
    <property type="component" value="Chromosome 14"/>
</dbReference>
<dbReference type="RefSeq" id="XP_031436758.1">
    <property type="nucleotide sequence ID" value="XM_031580898.2"/>
</dbReference>
<dbReference type="PANTHER" id="PTHR23179:SF26">
    <property type="entry name" value="T-CELL ACTIVATION RHO GTPASE-ACTIVATING PROTEIN"/>
    <property type="match status" value="1"/>
</dbReference>